<name>A0A7S3JYV4_9STRA</name>
<evidence type="ECO:0000256" key="7">
    <source>
        <dbReference type="SAM" id="MobiDB-lite"/>
    </source>
</evidence>
<feature type="region of interest" description="Disordered" evidence="7">
    <location>
        <begin position="106"/>
        <end position="140"/>
    </location>
</feature>
<dbReference type="GO" id="GO:0045910">
    <property type="term" value="P:negative regulation of DNA recombination"/>
    <property type="evidence" value="ECO:0007669"/>
    <property type="project" value="TreeGrafter"/>
</dbReference>
<dbReference type="Gene3D" id="2.30.30.140">
    <property type="match status" value="1"/>
</dbReference>
<gene>
    <name evidence="10" type="ORF">ALAG00032_LOCUS10353</name>
</gene>
<feature type="domain" description="PWWP" evidence="8">
    <location>
        <begin position="1094"/>
        <end position="1146"/>
    </location>
</feature>
<evidence type="ECO:0000256" key="3">
    <source>
        <dbReference type="ARBA" id="ARBA00022454"/>
    </source>
</evidence>
<dbReference type="PROSITE" id="PS50812">
    <property type="entry name" value="PWWP"/>
    <property type="match status" value="1"/>
</dbReference>
<dbReference type="CDD" id="cd00073">
    <property type="entry name" value="H15"/>
    <property type="match status" value="1"/>
</dbReference>
<feature type="compositionally biased region" description="Low complexity" evidence="7">
    <location>
        <begin position="816"/>
        <end position="826"/>
    </location>
</feature>
<dbReference type="SUPFAM" id="SSF46785">
    <property type="entry name" value="Winged helix' DNA-binding domain"/>
    <property type="match status" value="1"/>
</dbReference>
<proteinExistence type="predicted"/>
<dbReference type="CDD" id="cd05162">
    <property type="entry name" value="PWWP"/>
    <property type="match status" value="1"/>
</dbReference>
<dbReference type="GO" id="GO:0000786">
    <property type="term" value="C:nucleosome"/>
    <property type="evidence" value="ECO:0007669"/>
    <property type="project" value="InterPro"/>
</dbReference>
<dbReference type="Pfam" id="PF00855">
    <property type="entry name" value="PWWP"/>
    <property type="match status" value="1"/>
</dbReference>
<dbReference type="SUPFAM" id="SSF63748">
    <property type="entry name" value="Tudor/PWWP/MBT"/>
    <property type="match status" value="1"/>
</dbReference>
<dbReference type="PANTHER" id="PTHR11467:SF36">
    <property type="entry name" value="HISTONE 24-RELATED"/>
    <property type="match status" value="1"/>
</dbReference>
<comment type="subcellular location">
    <subcellularLocation>
        <location evidence="2">Chromosome</location>
    </subcellularLocation>
    <subcellularLocation>
        <location evidence="1">Nucleus</location>
    </subcellularLocation>
</comment>
<dbReference type="GO" id="GO:0003690">
    <property type="term" value="F:double-stranded DNA binding"/>
    <property type="evidence" value="ECO:0007669"/>
    <property type="project" value="TreeGrafter"/>
</dbReference>
<dbReference type="GO" id="GO:0006334">
    <property type="term" value="P:nucleosome assembly"/>
    <property type="evidence" value="ECO:0007669"/>
    <property type="project" value="InterPro"/>
</dbReference>
<evidence type="ECO:0000256" key="2">
    <source>
        <dbReference type="ARBA" id="ARBA00004286"/>
    </source>
</evidence>
<dbReference type="PANTHER" id="PTHR11467">
    <property type="entry name" value="HISTONE H1"/>
    <property type="match status" value="1"/>
</dbReference>
<dbReference type="InterPro" id="IPR036388">
    <property type="entry name" value="WH-like_DNA-bd_sf"/>
</dbReference>
<dbReference type="GO" id="GO:0005634">
    <property type="term" value="C:nucleus"/>
    <property type="evidence" value="ECO:0007669"/>
    <property type="project" value="UniProtKB-SubCell"/>
</dbReference>
<keyword evidence="4" id="KW-0238">DNA-binding</keyword>
<feature type="compositionally biased region" description="Low complexity" evidence="7">
    <location>
        <begin position="119"/>
        <end position="133"/>
    </location>
</feature>
<evidence type="ECO:0000256" key="1">
    <source>
        <dbReference type="ARBA" id="ARBA00004123"/>
    </source>
</evidence>
<organism evidence="10">
    <name type="scientific">Aureoumbra lagunensis</name>
    <dbReference type="NCBI Taxonomy" id="44058"/>
    <lineage>
        <taxon>Eukaryota</taxon>
        <taxon>Sar</taxon>
        <taxon>Stramenopiles</taxon>
        <taxon>Ochrophyta</taxon>
        <taxon>Pelagophyceae</taxon>
        <taxon>Pelagomonadales</taxon>
        <taxon>Aureoumbra</taxon>
    </lineage>
</organism>
<keyword evidence="6" id="KW-0175">Coiled coil</keyword>
<dbReference type="InterPro" id="IPR036390">
    <property type="entry name" value="WH_DNA-bd_sf"/>
</dbReference>
<dbReference type="InterPro" id="IPR005818">
    <property type="entry name" value="Histone_H1/H5_H15"/>
</dbReference>
<evidence type="ECO:0008006" key="11">
    <source>
        <dbReference type="Google" id="ProtNLM"/>
    </source>
</evidence>
<reference evidence="10" key="1">
    <citation type="submission" date="2021-01" db="EMBL/GenBank/DDBJ databases">
        <authorList>
            <person name="Corre E."/>
            <person name="Pelletier E."/>
            <person name="Niang G."/>
            <person name="Scheremetjew M."/>
            <person name="Finn R."/>
            <person name="Kale V."/>
            <person name="Holt S."/>
            <person name="Cochrane G."/>
            <person name="Meng A."/>
            <person name="Brown T."/>
            <person name="Cohen L."/>
        </authorList>
    </citation>
    <scope>NUCLEOTIDE SEQUENCE</scope>
    <source>
        <strain evidence="10">CCMP1510</strain>
    </source>
</reference>
<dbReference type="Pfam" id="PF00538">
    <property type="entry name" value="Linker_histone"/>
    <property type="match status" value="1"/>
</dbReference>
<evidence type="ECO:0000256" key="5">
    <source>
        <dbReference type="ARBA" id="ARBA00023242"/>
    </source>
</evidence>
<feature type="compositionally biased region" description="Polar residues" evidence="7">
    <location>
        <begin position="1191"/>
        <end position="1216"/>
    </location>
</feature>
<feature type="region of interest" description="Disordered" evidence="7">
    <location>
        <begin position="893"/>
        <end position="915"/>
    </location>
</feature>
<feature type="domain" description="H15" evidence="9">
    <location>
        <begin position="151"/>
        <end position="223"/>
    </location>
</feature>
<feature type="compositionally biased region" description="Basic and acidic residues" evidence="7">
    <location>
        <begin position="308"/>
        <end position="318"/>
    </location>
</feature>
<dbReference type="SMART" id="SM00526">
    <property type="entry name" value="H15"/>
    <property type="match status" value="1"/>
</dbReference>
<keyword evidence="5" id="KW-0539">Nucleus</keyword>
<feature type="compositionally biased region" description="Basic and acidic residues" evidence="7">
    <location>
        <begin position="832"/>
        <end position="850"/>
    </location>
</feature>
<protein>
    <recommendedName>
        <fullName evidence="11">Histone H1</fullName>
    </recommendedName>
</protein>
<dbReference type="EMBL" id="HBIJ01015504">
    <property type="protein sequence ID" value="CAE0369590.1"/>
    <property type="molecule type" value="Transcribed_RNA"/>
</dbReference>
<sequence>MAETQNMEMPGMVANEDTKDMTGIGEDPNGKRVDDPDYGVGAEVLCKKNGVWYPAIVMNRTYRMRKDQRITMYKLQLDGWSTTETTEGNRRLLPRTEKNMAMSVKSMAGAARHELPVTSRSSQPRSPKQQSNQIEETPLPIIDKNEIGRISHPSYAEMICRALSELIKKGSKSGVSAIRISQWIKTNYTVHPTKYKVSVNTAIKQGIKQGRFVKIKNSYRLSPKEIRARDKGKGKIIQQHRTPPKPRLLDDQVYIKQQSKDKLLPMPQFVLSQSPAECAGPILLVAEFCHAFERVLFHNFIPENDALEPQKDKDDETKLSGTKRKRGTGSKNTRRNKPKNLIGVADLDCALSLLPLPYDHLEIRLPPLLERLVLSLLRHICGRFPRSGEFIPDPQDIPHRLEFMLYVGHRQNRYLWGQCLNAATWPDILRRHLAAERRYRQRLNQAYPPLVDTNNQDGTTLEEKKKSTQEILEEALIEFCDNKKSFGALKPEQCAAILKSLVDDVLATGPALYDALNVAEKKTDEYRKRLKLVENSRKKLTSYLNQEENEIPKRIADDPLLQTVKNKVSALEALEEINGQFSIAKKTQDDWLEHNYMRRDAFGSDRFHSRYWGGIQSIPAPCFVSQKNELQVRDIKFHLKPASSERLVVRLSDQDERYNFALDPWCAVDLGSRDPFFRHALDIRGRRENALFKTLFSQDDSSPPAIKINGRTSAAKRRELEEAILQVGDVLSESVRNRLQMIKQRPPARDSPAALMPWPAPLDRDFEIAMNQFEANELNDEEENPADEEDMQIEILSSIQLQPRRSTRIVARESEQSSTISASASASKKKLTKSEIAKEKEDEKALEARSVKAGDDMAPFRQRFPTIAHALFEFRIQIDKFHKTLDTVANLKTAGKKRSKSPQEDYSTEENPQLGKAVDLYQNNDGENSNLPLKERFLAALCRDAKRLEQKLTALSVPEDQILFEQMELIDKEKDENTPPVQQKSGNEEDEDRSDFVEKDSILENDYYALSGPGSDIPHHRELWHKAIDACVSTQKDEDTFEARASAFATLYGFLAEVVAQRTVLIEAWSISAANVLESESRLTSTVFIPSDPKPGFVWARIRGYPWWPAREYIPKSPHFAQALERRNHKLLVFVNESVMYLIDSNSVEPFTGLPDDPRMPKSIKQCAKGLQLALTIVKAVQQKEDLPTANGESSTPQGTEQNANTPLNQPTTMDLTTDEDLKP</sequence>
<feature type="region of interest" description="Disordered" evidence="7">
    <location>
        <begin position="811"/>
        <end position="850"/>
    </location>
</feature>
<feature type="region of interest" description="Disordered" evidence="7">
    <location>
        <begin position="970"/>
        <end position="995"/>
    </location>
</feature>
<feature type="region of interest" description="Disordered" evidence="7">
    <location>
        <begin position="1185"/>
        <end position="1224"/>
    </location>
</feature>
<dbReference type="PROSITE" id="PS51504">
    <property type="entry name" value="H15"/>
    <property type="match status" value="1"/>
</dbReference>
<dbReference type="GO" id="GO:0031492">
    <property type="term" value="F:nucleosomal DNA binding"/>
    <property type="evidence" value="ECO:0007669"/>
    <property type="project" value="TreeGrafter"/>
</dbReference>
<evidence type="ECO:0000259" key="9">
    <source>
        <dbReference type="PROSITE" id="PS51504"/>
    </source>
</evidence>
<dbReference type="AlphaFoldDB" id="A0A7S3JYV4"/>
<evidence type="ECO:0000256" key="6">
    <source>
        <dbReference type="SAM" id="Coils"/>
    </source>
</evidence>
<dbReference type="InterPro" id="IPR000313">
    <property type="entry name" value="PWWP_dom"/>
</dbReference>
<dbReference type="GO" id="GO:0030261">
    <property type="term" value="P:chromosome condensation"/>
    <property type="evidence" value="ECO:0007669"/>
    <property type="project" value="TreeGrafter"/>
</dbReference>
<evidence type="ECO:0000256" key="4">
    <source>
        <dbReference type="ARBA" id="ARBA00023125"/>
    </source>
</evidence>
<evidence type="ECO:0000259" key="8">
    <source>
        <dbReference type="PROSITE" id="PS50812"/>
    </source>
</evidence>
<accession>A0A7S3JYV4</accession>
<dbReference type="Gene3D" id="1.10.10.10">
    <property type="entry name" value="Winged helix-like DNA-binding domain superfamily/Winged helix DNA-binding domain"/>
    <property type="match status" value="1"/>
</dbReference>
<keyword evidence="3" id="KW-0158">Chromosome</keyword>
<evidence type="ECO:0000313" key="10">
    <source>
        <dbReference type="EMBL" id="CAE0369590.1"/>
    </source>
</evidence>
<feature type="coiled-coil region" evidence="6">
    <location>
        <begin position="516"/>
        <end position="550"/>
    </location>
</feature>
<feature type="compositionally biased region" description="Basic residues" evidence="7">
    <location>
        <begin position="321"/>
        <end position="337"/>
    </location>
</feature>
<feature type="region of interest" description="Disordered" evidence="7">
    <location>
        <begin position="306"/>
        <end position="337"/>
    </location>
</feature>